<dbReference type="InterPro" id="IPR006442">
    <property type="entry name" value="Antitoxin_Phd/YefM"/>
</dbReference>
<reference evidence="3 4" key="1">
    <citation type="submission" date="2016-02" db="EMBL/GenBank/DDBJ databases">
        <title>Genome sequence of Moorella mulderi DSM 14980.</title>
        <authorList>
            <person name="Poehlein A."/>
            <person name="Daniel R."/>
        </authorList>
    </citation>
    <scope>NUCLEOTIDE SEQUENCE [LARGE SCALE GENOMIC DNA]</scope>
    <source>
        <strain evidence="3 4">DSM 14980</strain>
    </source>
</reference>
<dbReference type="SUPFAM" id="SSF143120">
    <property type="entry name" value="YefM-like"/>
    <property type="match status" value="1"/>
</dbReference>
<gene>
    <name evidence="3" type="ORF">MOMUL_25700</name>
</gene>
<dbReference type="OrthoDB" id="1807935at2"/>
<keyword evidence="4" id="KW-1185">Reference proteome</keyword>
<accession>A0A151AU53</accession>
<proteinExistence type="inferred from homology"/>
<protein>
    <recommendedName>
        <fullName evidence="2">Antitoxin</fullName>
    </recommendedName>
</protein>
<evidence type="ECO:0000256" key="1">
    <source>
        <dbReference type="ARBA" id="ARBA00009981"/>
    </source>
</evidence>
<dbReference type="Pfam" id="PF02604">
    <property type="entry name" value="PhdYeFM_antitox"/>
    <property type="match status" value="1"/>
</dbReference>
<evidence type="ECO:0000313" key="3">
    <source>
        <dbReference type="EMBL" id="KYH31189.1"/>
    </source>
</evidence>
<evidence type="ECO:0000313" key="4">
    <source>
        <dbReference type="Proteomes" id="UP000075670"/>
    </source>
</evidence>
<organism evidence="3 4">
    <name type="scientific">Moorella mulderi DSM 14980</name>
    <dbReference type="NCBI Taxonomy" id="1122241"/>
    <lineage>
        <taxon>Bacteria</taxon>
        <taxon>Bacillati</taxon>
        <taxon>Bacillota</taxon>
        <taxon>Clostridia</taxon>
        <taxon>Neomoorellales</taxon>
        <taxon>Neomoorellaceae</taxon>
        <taxon>Neomoorella</taxon>
    </lineage>
</organism>
<dbReference type="RefSeq" id="WP_062285337.1">
    <property type="nucleotide sequence ID" value="NZ_LTBC01000014.1"/>
</dbReference>
<name>A0A151AU53_9FIRM</name>
<evidence type="ECO:0000256" key="2">
    <source>
        <dbReference type="RuleBase" id="RU362080"/>
    </source>
</evidence>
<comment type="caution">
    <text evidence="3">The sequence shown here is derived from an EMBL/GenBank/DDBJ whole genome shotgun (WGS) entry which is preliminary data.</text>
</comment>
<comment type="function">
    <text evidence="2">Antitoxin component of a type II toxin-antitoxin (TA) system.</text>
</comment>
<dbReference type="Proteomes" id="UP000075670">
    <property type="component" value="Unassembled WGS sequence"/>
</dbReference>
<dbReference type="Gene3D" id="3.40.1620.10">
    <property type="entry name" value="YefM-like domain"/>
    <property type="match status" value="1"/>
</dbReference>
<sequence>MHIVNVTEVRRNIREILAEIARTKAPAVIVQRSKPVAYLVDADTFERMRQYDAVDILSQARRESLDRMLRLRARVARKTEARGDSVAVIRELRERLGRHE</sequence>
<dbReference type="PATRIC" id="fig|1122241.3.peg.2728"/>
<comment type="similarity">
    <text evidence="1 2">Belongs to the phD/YefM antitoxin family.</text>
</comment>
<dbReference type="NCBIfam" id="TIGR01552">
    <property type="entry name" value="phd_fam"/>
    <property type="match status" value="1"/>
</dbReference>
<dbReference type="InterPro" id="IPR036165">
    <property type="entry name" value="YefM-like_sf"/>
</dbReference>
<dbReference type="EMBL" id="LTBC01000014">
    <property type="protein sequence ID" value="KYH31189.1"/>
    <property type="molecule type" value="Genomic_DNA"/>
</dbReference>
<dbReference type="AlphaFoldDB" id="A0A151AU53"/>